<gene>
    <name evidence="1" type="ORF">M9H77_04727</name>
</gene>
<reference evidence="2" key="1">
    <citation type="journal article" date="2023" name="Nat. Plants">
        <title>Single-cell RNA sequencing provides a high-resolution roadmap for understanding the multicellular compartmentation of specialized metabolism.</title>
        <authorList>
            <person name="Sun S."/>
            <person name="Shen X."/>
            <person name="Li Y."/>
            <person name="Li Y."/>
            <person name="Wang S."/>
            <person name="Li R."/>
            <person name="Zhang H."/>
            <person name="Shen G."/>
            <person name="Guo B."/>
            <person name="Wei J."/>
            <person name="Xu J."/>
            <person name="St-Pierre B."/>
            <person name="Chen S."/>
            <person name="Sun C."/>
        </authorList>
    </citation>
    <scope>NUCLEOTIDE SEQUENCE [LARGE SCALE GENOMIC DNA]</scope>
</reference>
<dbReference type="Proteomes" id="UP001060085">
    <property type="component" value="Linkage Group LG01"/>
</dbReference>
<name>A0ACC0CF33_CATRO</name>
<comment type="caution">
    <text evidence="1">The sequence shown here is derived from an EMBL/GenBank/DDBJ whole genome shotgun (WGS) entry which is preliminary data.</text>
</comment>
<evidence type="ECO:0000313" key="2">
    <source>
        <dbReference type="Proteomes" id="UP001060085"/>
    </source>
</evidence>
<evidence type="ECO:0000313" key="1">
    <source>
        <dbReference type="EMBL" id="KAI5683499.1"/>
    </source>
</evidence>
<accession>A0ACC0CF33</accession>
<proteinExistence type="predicted"/>
<protein>
    <submittedName>
        <fullName evidence="1">Uncharacterized protein</fullName>
    </submittedName>
</protein>
<organism evidence="1 2">
    <name type="scientific">Catharanthus roseus</name>
    <name type="common">Madagascar periwinkle</name>
    <name type="synonym">Vinca rosea</name>
    <dbReference type="NCBI Taxonomy" id="4058"/>
    <lineage>
        <taxon>Eukaryota</taxon>
        <taxon>Viridiplantae</taxon>
        <taxon>Streptophyta</taxon>
        <taxon>Embryophyta</taxon>
        <taxon>Tracheophyta</taxon>
        <taxon>Spermatophyta</taxon>
        <taxon>Magnoliopsida</taxon>
        <taxon>eudicotyledons</taxon>
        <taxon>Gunneridae</taxon>
        <taxon>Pentapetalae</taxon>
        <taxon>asterids</taxon>
        <taxon>lamiids</taxon>
        <taxon>Gentianales</taxon>
        <taxon>Apocynaceae</taxon>
        <taxon>Rauvolfioideae</taxon>
        <taxon>Vinceae</taxon>
        <taxon>Catharanthinae</taxon>
        <taxon>Catharanthus</taxon>
    </lineage>
</organism>
<sequence length="150" mass="16409">MAGIYDVDAEDDLQMDGTPSLDKEFEEDLRLIYQRIKEGDTDDIPCMSLTPEDWAKLFEDPNKYGSRFDVLGCLDEEGVEIGLNLVRVASFREKLKSLSNVFASEGSSDRFESGDPSGVRKLVRTRGVSLVHNADEAGSSGAGSSHDVGD</sequence>
<keyword evidence="2" id="KW-1185">Reference proteome</keyword>
<dbReference type="EMBL" id="CM044701">
    <property type="protein sequence ID" value="KAI5683499.1"/>
    <property type="molecule type" value="Genomic_DNA"/>
</dbReference>